<proteinExistence type="predicted"/>
<dbReference type="Pfam" id="PF14281">
    <property type="entry name" value="PDDEXK_4"/>
    <property type="match status" value="1"/>
</dbReference>
<evidence type="ECO:0000313" key="2">
    <source>
        <dbReference type="Proteomes" id="UP001430455"/>
    </source>
</evidence>
<keyword evidence="2" id="KW-1185">Reference proteome</keyword>
<dbReference type="RefSeq" id="WP_220582746.1">
    <property type="nucleotide sequence ID" value="NZ_RKLT01000041.1"/>
</dbReference>
<sequence length="425" mass="48911">MDVIEYGLGKQQRAEVYINRLLCYFLDPDNPHGMGDDFLQTFLSGLPETAHFDEDTYDLGSVRVNQQVLVENGEDTGYADLVLDIPEEWVLLIELKFSAEETGTKFYAEAPTIGDEQTDQYASSQYYLYLYQHGEPEASSRDFDNWTWQTFVADVLDELIREHAPRYPQRTAVQLHDLRDDLANITNMSDEQTSDEEKVELYLEHVDAIEDVSSTFDDAWESYSEQWDEELATSLAEATAINVHRTDSDEYPQVTVPRANAEDEDWILRANGGDWQHLHRHGWYRHEDTLEPLTTRADDRNDLRIGFYHRMEKHRSDAVQDHQLQFNFRNMGSNPTAFKTIYEEQFNARKADIGRHVADTAGTLTGNKLTMITATYDIPVASYENFFDAYTAALHEAFVDLIVDNPDLIGLLSDTFEDAVEEYSS</sequence>
<evidence type="ECO:0000313" key="1">
    <source>
        <dbReference type="EMBL" id="MBX0298150.1"/>
    </source>
</evidence>
<protein>
    <submittedName>
        <fullName evidence="1">PD-(D/E)XK nuclease family protein</fullName>
    </submittedName>
</protein>
<name>A0AAW4PLA0_9EURY</name>
<organism evidence="1 2">
    <name type="scientific">Haloarcula nitratireducens</name>
    <dbReference type="NCBI Taxonomy" id="2487749"/>
    <lineage>
        <taxon>Archaea</taxon>
        <taxon>Methanobacteriati</taxon>
        <taxon>Methanobacteriota</taxon>
        <taxon>Stenosarchaea group</taxon>
        <taxon>Halobacteria</taxon>
        <taxon>Halobacteriales</taxon>
        <taxon>Haloarculaceae</taxon>
        <taxon>Haloarcula</taxon>
    </lineage>
</organism>
<accession>A0AAW4PLA0</accession>
<dbReference type="EMBL" id="RKLT01000041">
    <property type="protein sequence ID" value="MBX0298150.1"/>
    <property type="molecule type" value="Genomic_DNA"/>
</dbReference>
<dbReference type="AlphaFoldDB" id="A0AAW4PLA0"/>
<reference evidence="1 2" key="1">
    <citation type="submission" date="2021-06" db="EMBL/GenBank/DDBJ databases">
        <title>Halomicroarcula sp. a new haloarchaeum isolated from saline soil.</title>
        <authorList>
            <person name="Duran-Viseras A."/>
            <person name="Sanchez-Porro C."/>
            <person name="Ventosa A."/>
        </authorList>
    </citation>
    <scope>NUCLEOTIDE SEQUENCE [LARGE SCALE GENOMIC DNA]</scope>
    <source>
        <strain evidence="1 2">F27</strain>
    </source>
</reference>
<comment type="caution">
    <text evidence="1">The sequence shown here is derived from an EMBL/GenBank/DDBJ whole genome shotgun (WGS) entry which is preliminary data.</text>
</comment>
<gene>
    <name evidence="1" type="ORF">EGH23_25145</name>
</gene>
<dbReference type="Proteomes" id="UP001430455">
    <property type="component" value="Unassembled WGS sequence"/>
</dbReference>
<dbReference type="InterPro" id="IPR029470">
    <property type="entry name" value="PDDEXK_4"/>
</dbReference>